<accession>A0ABS6TWG9</accession>
<evidence type="ECO:0000256" key="8">
    <source>
        <dbReference type="ARBA" id="ARBA00023136"/>
    </source>
</evidence>
<dbReference type="Gene3D" id="1.20.5.3310">
    <property type="match status" value="1"/>
</dbReference>
<dbReference type="InterPro" id="IPR003369">
    <property type="entry name" value="TatA/B/E"/>
</dbReference>
<keyword evidence="8 9" id="KW-0472">Membrane</keyword>
<evidence type="ECO:0000313" key="12">
    <source>
        <dbReference type="Proteomes" id="UP000735541"/>
    </source>
</evidence>
<evidence type="ECO:0000256" key="3">
    <source>
        <dbReference type="ARBA" id="ARBA00022475"/>
    </source>
</evidence>
<dbReference type="HAMAP" id="MF_00236">
    <property type="entry name" value="TatA_E"/>
    <property type="match status" value="1"/>
</dbReference>
<dbReference type="Proteomes" id="UP000735541">
    <property type="component" value="Unassembled WGS sequence"/>
</dbReference>
<keyword evidence="12" id="KW-1185">Reference proteome</keyword>
<feature type="compositionally biased region" description="Polar residues" evidence="10">
    <location>
        <begin position="51"/>
        <end position="72"/>
    </location>
</feature>
<protein>
    <recommendedName>
        <fullName evidence="9">Sec-independent protein translocase protein TatA</fullName>
    </recommendedName>
</protein>
<dbReference type="RefSeq" id="WP_228871538.1">
    <property type="nucleotide sequence ID" value="NZ_JAHUVW010000001.1"/>
</dbReference>
<keyword evidence="2 9" id="KW-0813">Transport</keyword>
<comment type="subcellular location">
    <subcellularLocation>
        <location evidence="1 9">Cell membrane</location>
        <topology evidence="1 9">Single-pass membrane protein</topology>
    </subcellularLocation>
</comment>
<keyword evidence="3 9" id="KW-1003">Cell membrane</keyword>
<comment type="function">
    <text evidence="9">Part of the twin-arginine translocation (Tat) system that transports large folded proteins containing a characteristic twin-arginine motif in their signal peptide across membranes. TatA could form the protein-conducting channel of the Tat system.</text>
</comment>
<comment type="caution">
    <text evidence="11">The sequence shown here is derived from an EMBL/GenBank/DDBJ whole genome shotgun (WGS) entry which is preliminary data.</text>
</comment>
<gene>
    <name evidence="9 11" type="primary">tatA</name>
    <name evidence="11" type="ORF">STHAL_24530</name>
</gene>
<dbReference type="NCBIfam" id="TIGR01411">
    <property type="entry name" value="tatAE"/>
    <property type="match status" value="1"/>
</dbReference>
<evidence type="ECO:0000256" key="10">
    <source>
        <dbReference type="SAM" id="MobiDB-lite"/>
    </source>
</evidence>
<name>A0ABS6TWG9_STRHA</name>
<evidence type="ECO:0000256" key="7">
    <source>
        <dbReference type="ARBA" id="ARBA00023010"/>
    </source>
</evidence>
<dbReference type="InterPro" id="IPR006312">
    <property type="entry name" value="TatA/E"/>
</dbReference>
<evidence type="ECO:0000256" key="4">
    <source>
        <dbReference type="ARBA" id="ARBA00022692"/>
    </source>
</evidence>
<keyword evidence="7 9" id="KW-0811">Translocation</keyword>
<proteinExistence type="inferred from homology"/>
<evidence type="ECO:0000256" key="5">
    <source>
        <dbReference type="ARBA" id="ARBA00022927"/>
    </source>
</evidence>
<evidence type="ECO:0000256" key="9">
    <source>
        <dbReference type="HAMAP-Rule" id="MF_00236"/>
    </source>
</evidence>
<keyword evidence="6 9" id="KW-1133">Transmembrane helix</keyword>
<dbReference type="PANTHER" id="PTHR42982:SF8">
    <property type="entry name" value="SEC-INDEPENDENT PROTEIN TRANSLOCASE PROTEIN TATA"/>
    <property type="match status" value="1"/>
</dbReference>
<evidence type="ECO:0000313" key="11">
    <source>
        <dbReference type="EMBL" id="MBV7672620.1"/>
    </source>
</evidence>
<reference evidence="11 12" key="1">
    <citation type="submission" date="2021-07" db="EMBL/GenBank/DDBJ databases">
        <title>Sequencing Streptomyces halstedii LGO-A4 genome an citrus endophytic actinomycete.</title>
        <authorList>
            <person name="Samborskyy M."/>
            <person name="Scott N."/>
            <person name="Deglau R."/>
            <person name="Dickens S."/>
            <person name="Oliveira L.G."/>
        </authorList>
    </citation>
    <scope>NUCLEOTIDE SEQUENCE [LARGE SCALE GENOMIC DNA]</scope>
    <source>
        <strain evidence="11 12">LGO-A4</strain>
    </source>
</reference>
<keyword evidence="5 9" id="KW-0653">Protein transport</keyword>
<dbReference type="Pfam" id="PF02416">
    <property type="entry name" value="TatA_B_E"/>
    <property type="match status" value="1"/>
</dbReference>
<dbReference type="NCBIfam" id="NF001854">
    <property type="entry name" value="PRK00575.1"/>
    <property type="match status" value="1"/>
</dbReference>
<evidence type="ECO:0000256" key="6">
    <source>
        <dbReference type="ARBA" id="ARBA00022989"/>
    </source>
</evidence>
<comment type="subunit">
    <text evidence="9">The Tat system comprises two distinct complexes: a TatABC complex, containing multiple copies of TatA, TatB and TatC subunits, and a separate TatA complex, containing only TatA subunits. Substrates initially bind to the TatABC complex, which probably triggers association of the separate TatA complex to form the active translocon.</text>
</comment>
<dbReference type="EMBL" id="JAHUVW010000001">
    <property type="protein sequence ID" value="MBV7672620.1"/>
    <property type="molecule type" value="Genomic_DNA"/>
</dbReference>
<dbReference type="PANTHER" id="PTHR42982">
    <property type="entry name" value="SEC-INDEPENDENT PROTEIN TRANSLOCASE PROTEIN TATA"/>
    <property type="match status" value="1"/>
</dbReference>
<organism evidence="11 12">
    <name type="scientific">Streptomyces halstedii</name>
    <dbReference type="NCBI Taxonomy" id="1944"/>
    <lineage>
        <taxon>Bacteria</taxon>
        <taxon>Bacillati</taxon>
        <taxon>Actinomycetota</taxon>
        <taxon>Actinomycetes</taxon>
        <taxon>Kitasatosporales</taxon>
        <taxon>Streptomycetaceae</taxon>
        <taxon>Streptomyces</taxon>
    </lineage>
</organism>
<comment type="similarity">
    <text evidence="9">Belongs to the TatA/E family.</text>
</comment>
<sequence>MFGISEIAILLIIVVLIFGAKKLPELARSLGKSARILKSEARALKGDGGSTAPSQAAGSSTGPRDGSATSPHTDVPTDLGTDADGHRVIRGTATERPGTPH</sequence>
<evidence type="ECO:0000256" key="1">
    <source>
        <dbReference type="ARBA" id="ARBA00004162"/>
    </source>
</evidence>
<keyword evidence="4 9" id="KW-0812">Transmembrane</keyword>
<feature type="region of interest" description="Disordered" evidence="10">
    <location>
        <begin position="43"/>
        <end position="101"/>
    </location>
</feature>
<evidence type="ECO:0000256" key="2">
    <source>
        <dbReference type="ARBA" id="ARBA00022448"/>
    </source>
</evidence>